<proteinExistence type="predicted"/>
<reference evidence="2" key="1">
    <citation type="submission" date="2022-12" db="EMBL/GenBank/DDBJ databases">
        <title>Chromosome-level genome assembly of the bean flower thrips Megalurothrips usitatus.</title>
        <authorList>
            <person name="Ma L."/>
            <person name="Liu Q."/>
            <person name="Li H."/>
            <person name="Cai W."/>
        </authorList>
    </citation>
    <scope>NUCLEOTIDE SEQUENCE</scope>
    <source>
        <strain evidence="2">Cailab_2022a</strain>
    </source>
</reference>
<dbReference type="SMART" id="SM00696">
    <property type="entry name" value="DM9"/>
    <property type="match status" value="2"/>
</dbReference>
<dbReference type="EMBL" id="JAPTSV010000005">
    <property type="protein sequence ID" value="KAJ1527998.1"/>
    <property type="molecule type" value="Genomic_DNA"/>
</dbReference>
<dbReference type="PANTHER" id="PTHR31649">
    <property type="entry name" value="AGAP009604-PA"/>
    <property type="match status" value="1"/>
</dbReference>
<dbReference type="AlphaFoldDB" id="A0AAV7XTG6"/>
<comment type="caution">
    <text evidence="2">The sequence shown here is derived from an EMBL/GenBank/DDBJ whole genome shotgun (WGS) entry which is preliminary data.</text>
</comment>
<keyword evidence="3" id="KW-1185">Reference proteome</keyword>
<evidence type="ECO:0000313" key="3">
    <source>
        <dbReference type="Proteomes" id="UP001075354"/>
    </source>
</evidence>
<dbReference type="InterPro" id="IPR006616">
    <property type="entry name" value="DM9_repeat"/>
</dbReference>
<feature type="domain" description="Farnesoic acid O-methyl transferase" evidence="1">
    <location>
        <begin position="121"/>
        <end position="250"/>
    </location>
</feature>
<protein>
    <recommendedName>
        <fullName evidence="1">Farnesoic acid O-methyl transferase domain-containing protein</fullName>
    </recommendedName>
</protein>
<name>A0AAV7XTG6_9NEOP</name>
<dbReference type="InterPro" id="IPR022041">
    <property type="entry name" value="Methyltransf_FA"/>
</dbReference>
<evidence type="ECO:0000313" key="2">
    <source>
        <dbReference type="EMBL" id="KAJ1527998.1"/>
    </source>
</evidence>
<dbReference type="Proteomes" id="UP001075354">
    <property type="component" value="Chromosome 5"/>
</dbReference>
<dbReference type="Pfam" id="PF11901">
    <property type="entry name" value="DM9"/>
    <property type="match status" value="1"/>
</dbReference>
<dbReference type="Pfam" id="PF12248">
    <property type="entry name" value="Methyltransf_FA"/>
    <property type="match status" value="1"/>
</dbReference>
<gene>
    <name evidence="2" type="ORF">ONE63_007926</name>
</gene>
<organism evidence="2 3">
    <name type="scientific">Megalurothrips usitatus</name>
    <name type="common">bean blossom thrips</name>
    <dbReference type="NCBI Taxonomy" id="439358"/>
    <lineage>
        <taxon>Eukaryota</taxon>
        <taxon>Metazoa</taxon>
        <taxon>Ecdysozoa</taxon>
        <taxon>Arthropoda</taxon>
        <taxon>Hexapoda</taxon>
        <taxon>Insecta</taxon>
        <taxon>Pterygota</taxon>
        <taxon>Neoptera</taxon>
        <taxon>Paraneoptera</taxon>
        <taxon>Thysanoptera</taxon>
        <taxon>Terebrantia</taxon>
        <taxon>Thripoidea</taxon>
        <taxon>Thripidae</taxon>
        <taxon>Megalurothrips</taxon>
    </lineage>
</organism>
<dbReference type="PANTHER" id="PTHR31649:SF1">
    <property type="entry name" value="FARNESOIC ACID O-METHYL TRANSFERASE DOMAIN-CONTAINING PROTEIN"/>
    <property type="match status" value="1"/>
</dbReference>
<evidence type="ECO:0000259" key="1">
    <source>
        <dbReference type="Pfam" id="PF12248"/>
    </source>
</evidence>
<sequence length="411" mass="43665">MAVPGAGRRRDAGRRLRPTGPCLPVRCLRAAGPRSSAALYCTPPCALAARTGPPLAAAGAWGGWRRPGERGLTGRCRWGGASLDLQLSVASLFTWDVREFLPLSFANTRAHLITEVQTEDKLEYTFFPVASNSLFFKVRCANDAHIALTTSDSETEPMYEIFLGGWGNQKSAIRRNREKPDKALVDTADVVTGDELRGFWVRWGNGSVAVGREGESDPFLAWDDPEPFKITHYGICTGWGATGQWVIEEPPSASAPGWVQPRDAGAGGAATWVDTVGGDIPANAVPGGQDVTGEALFVGRARHEGALLPGKVVPSHGVCYVPWGGAEHAKPEYQVLCGCDPVWMPVSGAGVPSGALPAGETEDGEPLFIGRATHEGALAIGKVQGSHNTCYVPFAGQEIPHSEYEVLVANS</sequence>
<accession>A0AAV7XTG6</accession>